<dbReference type="Gene3D" id="1.20.1740.10">
    <property type="entry name" value="Amino acid/polyamine transporter I"/>
    <property type="match status" value="1"/>
</dbReference>
<name>A0A9X7JT92_9ACTN</name>
<evidence type="ECO:0000313" key="8">
    <source>
        <dbReference type="Proteomes" id="UP000242427"/>
    </source>
</evidence>
<sequence length="632" mass="66179">MSLLAHANQRPEGAGEEPPDTGAARPSAEDRHRLTAPQGLAALSLDAMASVAYGPESIVLVLAAAGAYGLGFTLPVTFAIAALLAVLVASYRQVIAAFPDGGGSYAVAKRHLGRRTALVTAASLVLDYVLNVAVSVTAGVAALTSAFPSLYADRLWICLGVLALVTGVNLRGIVESAKWFMVPTAVFVGSVLTMIVAGLLRDAPASTEAAAGHASALAGNATAVGALLLLKAFAAGCSALTGVEAVANAVPAFRAPAQRRAQRTEVALGALLGVMLIGLAVLIGRFHLQPVEGVTVLAQLADASLGHNGAFYVVQFATVVLLALAANTSFGGLPVLMALLARDNYLPHVFGLKADRQVHRHGVLALAAVSALLLVFSGGDVNTLVPLFAIGVFVGFTICQVGMVRHWRLERSAGWRGKALLNGSGALLTGVSAVVVTATKFEEGAWLIALALPLMVLVFEAVHRSYGRIGERLGLGRVPEAPRRCHSVVVVPVSSLSRLTSKALTAAVSLGDEVIAVTAVQPDAEGARAAETLRRDWELWNPGVDLVELPAPTRALGRPIVAYVHELTDRHPDNRVTVLIPEVEPAHVWQRLLQNQRGAVVAHAVRRDTDAVICRLRFRIGAEPARKTDTRR</sequence>
<reference evidence="7 8" key="1">
    <citation type="submission" date="2018-03" db="EMBL/GenBank/DDBJ databases">
        <title>Chitinolytic properties of Streptosporangium nondiastaticum TBG75A20.</title>
        <authorList>
            <person name="Gayathri V."/>
            <person name="Shiburaj S."/>
        </authorList>
    </citation>
    <scope>NUCLEOTIDE SEQUENCE [LARGE SCALE GENOMIC DNA]</scope>
    <source>
        <strain evidence="7 8">TBG75A20</strain>
    </source>
</reference>
<keyword evidence="4 6" id="KW-0472">Membrane</keyword>
<keyword evidence="3 6" id="KW-1133">Transmembrane helix</keyword>
<feature type="transmembrane region" description="Helical" evidence="6">
    <location>
        <begin position="266"/>
        <end position="288"/>
    </location>
</feature>
<feature type="transmembrane region" description="Helical" evidence="6">
    <location>
        <begin position="312"/>
        <end position="341"/>
    </location>
</feature>
<dbReference type="GO" id="GO:0016020">
    <property type="term" value="C:membrane"/>
    <property type="evidence" value="ECO:0007669"/>
    <property type="project" value="UniProtKB-SubCell"/>
</dbReference>
<dbReference type="InterPro" id="IPR053153">
    <property type="entry name" value="APC_K+_Transporter"/>
</dbReference>
<proteinExistence type="predicted"/>
<gene>
    <name evidence="7" type="ORF">B7P34_08005</name>
</gene>
<feature type="transmembrane region" description="Helical" evidence="6">
    <location>
        <begin position="419"/>
        <end position="438"/>
    </location>
</feature>
<comment type="subcellular location">
    <subcellularLocation>
        <location evidence="1">Membrane</location>
        <topology evidence="1">Multi-pass membrane protein</topology>
    </subcellularLocation>
</comment>
<feature type="transmembrane region" description="Helical" evidence="6">
    <location>
        <begin position="58"/>
        <end position="91"/>
    </location>
</feature>
<evidence type="ECO:0000256" key="2">
    <source>
        <dbReference type="ARBA" id="ARBA00022692"/>
    </source>
</evidence>
<feature type="region of interest" description="Disordered" evidence="5">
    <location>
        <begin position="1"/>
        <end position="31"/>
    </location>
</feature>
<organism evidence="7 8">
    <name type="scientific">Streptosporangium nondiastaticum</name>
    <dbReference type="NCBI Taxonomy" id="35764"/>
    <lineage>
        <taxon>Bacteria</taxon>
        <taxon>Bacillati</taxon>
        <taxon>Actinomycetota</taxon>
        <taxon>Actinomycetes</taxon>
        <taxon>Streptosporangiales</taxon>
        <taxon>Streptosporangiaceae</taxon>
        <taxon>Streptosporangium</taxon>
    </lineage>
</organism>
<feature type="transmembrane region" description="Helical" evidence="6">
    <location>
        <begin position="128"/>
        <end position="148"/>
    </location>
</feature>
<feature type="transmembrane region" description="Helical" evidence="6">
    <location>
        <begin position="362"/>
        <end position="379"/>
    </location>
</feature>
<feature type="transmembrane region" description="Helical" evidence="6">
    <location>
        <begin position="385"/>
        <end position="407"/>
    </location>
</feature>
<keyword evidence="2 6" id="KW-0812">Transmembrane</keyword>
<dbReference type="PANTHER" id="PTHR47704">
    <property type="entry name" value="POTASSIUM TRANSPORTER KIMA"/>
    <property type="match status" value="1"/>
</dbReference>
<feature type="transmembrane region" description="Helical" evidence="6">
    <location>
        <begin position="444"/>
        <end position="462"/>
    </location>
</feature>
<evidence type="ECO:0000313" key="7">
    <source>
        <dbReference type="EMBL" id="PSJ29249.1"/>
    </source>
</evidence>
<dbReference type="RefSeq" id="WP_106675114.1">
    <property type="nucleotide sequence ID" value="NZ_PXWG01000012.1"/>
</dbReference>
<dbReference type="Proteomes" id="UP000242427">
    <property type="component" value="Unassembled WGS sequence"/>
</dbReference>
<comment type="caution">
    <text evidence="7">The sequence shown here is derived from an EMBL/GenBank/DDBJ whole genome shotgun (WGS) entry which is preliminary data.</text>
</comment>
<keyword evidence="8" id="KW-1185">Reference proteome</keyword>
<dbReference type="Pfam" id="PF13520">
    <property type="entry name" value="AA_permease_2"/>
    <property type="match status" value="1"/>
</dbReference>
<protein>
    <submittedName>
        <fullName evidence="7">Amino acid permease</fullName>
    </submittedName>
</protein>
<accession>A0A9X7JT92</accession>
<evidence type="ECO:0000256" key="6">
    <source>
        <dbReference type="SAM" id="Phobius"/>
    </source>
</evidence>
<dbReference type="GO" id="GO:0022857">
    <property type="term" value="F:transmembrane transporter activity"/>
    <property type="evidence" value="ECO:0007669"/>
    <property type="project" value="InterPro"/>
</dbReference>
<feature type="transmembrane region" description="Helical" evidence="6">
    <location>
        <begin position="180"/>
        <end position="200"/>
    </location>
</feature>
<dbReference type="InterPro" id="IPR002293">
    <property type="entry name" value="AA/rel_permease1"/>
</dbReference>
<dbReference type="PANTHER" id="PTHR47704:SF1">
    <property type="entry name" value="POTASSIUM TRANSPORTER KIMA"/>
    <property type="match status" value="1"/>
</dbReference>
<dbReference type="OrthoDB" id="9759676at2"/>
<evidence type="ECO:0000256" key="1">
    <source>
        <dbReference type="ARBA" id="ARBA00004141"/>
    </source>
</evidence>
<dbReference type="EMBL" id="PXWG01000012">
    <property type="protein sequence ID" value="PSJ29249.1"/>
    <property type="molecule type" value="Genomic_DNA"/>
</dbReference>
<evidence type="ECO:0000256" key="3">
    <source>
        <dbReference type="ARBA" id="ARBA00022989"/>
    </source>
</evidence>
<evidence type="ECO:0000256" key="5">
    <source>
        <dbReference type="SAM" id="MobiDB-lite"/>
    </source>
</evidence>
<evidence type="ECO:0000256" key="4">
    <source>
        <dbReference type="ARBA" id="ARBA00023136"/>
    </source>
</evidence>
<dbReference type="AlphaFoldDB" id="A0A9X7JT92"/>
<feature type="transmembrane region" description="Helical" evidence="6">
    <location>
        <begin position="155"/>
        <end position="174"/>
    </location>
</feature>